<feature type="compositionally biased region" description="Polar residues" evidence="1">
    <location>
        <begin position="171"/>
        <end position="185"/>
    </location>
</feature>
<evidence type="ECO:0000313" key="3">
    <source>
        <dbReference type="EMBL" id="PNY18327.1"/>
    </source>
</evidence>
<dbReference type="AlphaFoldDB" id="A0A2K3PSU0"/>
<feature type="compositionally biased region" description="Basic and acidic residues" evidence="1">
    <location>
        <begin position="155"/>
        <end position="169"/>
    </location>
</feature>
<dbReference type="EMBL" id="NRSZ01001314">
    <property type="protein sequence ID" value="PNY18327.1"/>
    <property type="molecule type" value="Genomic_DNA"/>
</dbReference>
<reference evidence="3 4" key="1">
    <citation type="submission" date="2017-08" db="EMBL/GenBank/DDBJ databases">
        <title>Harnessing the power of phylogenomics to disentangle the directionality and signatures of interkingdom host jumping in the parasitic fungal genus Tolypocladium.</title>
        <authorList>
            <person name="Quandt C.A."/>
            <person name="Patterson W."/>
            <person name="Spatafora J.W."/>
        </authorList>
    </citation>
    <scope>NUCLEOTIDE SEQUENCE [LARGE SCALE GENOMIC DNA]</scope>
    <source>
        <strain evidence="3 4">CBS 113982</strain>
    </source>
</reference>
<feature type="compositionally biased region" description="Acidic residues" evidence="1">
    <location>
        <begin position="434"/>
        <end position="445"/>
    </location>
</feature>
<protein>
    <recommendedName>
        <fullName evidence="2">Myb-like domain-containing protein</fullName>
    </recommendedName>
</protein>
<feature type="compositionally biased region" description="Basic and acidic residues" evidence="1">
    <location>
        <begin position="260"/>
        <end position="272"/>
    </location>
</feature>
<feature type="compositionally biased region" description="Basic and acidic residues" evidence="1">
    <location>
        <begin position="307"/>
        <end position="338"/>
    </location>
</feature>
<evidence type="ECO:0000313" key="4">
    <source>
        <dbReference type="Proteomes" id="UP000236621"/>
    </source>
</evidence>
<organism evidence="3 4">
    <name type="scientific">Tolypocladium capitatum</name>
    <dbReference type="NCBI Taxonomy" id="45235"/>
    <lineage>
        <taxon>Eukaryota</taxon>
        <taxon>Fungi</taxon>
        <taxon>Dikarya</taxon>
        <taxon>Ascomycota</taxon>
        <taxon>Pezizomycotina</taxon>
        <taxon>Sordariomycetes</taxon>
        <taxon>Hypocreomycetidae</taxon>
        <taxon>Hypocreales</taxon>
        <taxon>Ophiocordycipitaceae</taxon>
        <taxon>Tolypocladium</taxon>
    </lineage>
</organism>
<accession>A0A2K3PSU0</accession>
<sequence>MAPKDRNCKAAATGSASSEELQVSLTNMLLESPANDSDGDRAPAPCAVDDDAEADSSSKAEASDESASPCLKNQHKLEACVKDVKCLKGVECLKDVECLKNVECLKDVECLKNVECLEGDKPLNETSSADGNDESITSASADSQPETSDALAEAMSDKSNDGAADKETNGDETNASSKSEATTENDSVVDAESSAPSSSGVESCNEPDFSDKNDNHSTDASTLGEESSKGVSSDEGEPNKASFKEASGKVAAGGSGWTVSEDHMLRGMKESEDTPSWADIGKALNRNKNDVKGRWKVIKDQPQQFESDQKASGDEEKSADKDAKSTAESSEGTKDPSESSKPSKRAKDSARSAKEAKAPTKPSKEAKEPMTSPKDPKGKGKAKADAPTKWHKGQRNGKVAMENKAARSKAAETNERDRDILSGEEASSESSFVFDDDDEDDDDGDGYYYGWPQQKRHDIQYLQSNVYQAMYPRMIQPEPDEFFGERDCAVLASVDSKYKRSKWLEMQANFYNVTGRMVPLHIIRDKCERAEQEGALRRQEARVKRTSLDDGRRLENVEKWVDGVPEDLADPGL</sequence>
<feature type="domain" description="Myb-like" evidence="2">
    <location>
        <begin position="257"/>
        <end position="299"/>
    </location>
</feature>
<dbReference type="Gene3D" id="2.160.20.50">
    <property type="entry name" value="Insect antifreeze protein"/>
    <property type="match status" value="1"/>
</dbReference>
<evidence type="ECO:0000259" key="2">
    <source>
        <dbReference type="PROSITE" id="PS50090"/>
    </source>
</evidence>
<dbReference type="InterPro" id="IPR009057">
    <property type="entry name" value="Homeodomain-like_sf"/>
</dbReference>
<evidence type="ECO:0000256" key="1">
    <source>
        <dbReference type="SAM" id="MobiDB-lite"/>
    </source>
</evidence>
<dbReference type="Proteomes" id="UP000236621">
    <property type="component" value="Unassembled WGS sequence"/>
</dbReference>
<dbReference type="InterPro" id="IPR001005">
    <property type="entry name" value="SANT/Myb"/>
</dbReference>
<dbReference type="STRING" id="45235.A0A2K3PSU0"/>
<dbReference type="OrthoDB" id="5154006at2759"/>
<dbReference type="SUPFAM" id="SSF46689">
    <property type="entry name" value="Homeodomain-like"/>
    <property type="match status" value="1"/>
</dbReference>
<feature type="compositionally biased region" description="Basic and acidic residues" evidence="1">
    <location>
        <begin position="409"/>
        <end position="421"/>
    </location>
</feature>
<keyword evidence="4" id="KW-1185">Reference proteome</keyword>
<feature type="compositionally biased region" description="Basic and acidic residues" evidence="1">
    <location>
        <begin position="287"/>
        <end position="299"/>
    </location>
</feature>
<dbReference type="PROSITE" id="PS50090">
    <property type="entry name" value="MYB_LIKE"/>
    <property type="match status" value="1"/>
</dbReference>
<feature type="compositionally biased region" description="Polar residues" evidence="1">
    <location>
        <begin position="124"/>
        <end position="147"/>
    </location>
</feature>
<feature type="compositionally biased region" description="Basic and acidic residues" evidence="1">
    <location>
        <begin position="345"/>
        <end position="388"/>
    </location>
</feature>
<proteinExistence type="predicted"/>
<feature type="compositionally biased region" description="Low complexity" evidence="1">
    <location>
        <begin position="186"/>
        <end position="203"/>
    </location>
</feature>
<feature type="region of interest" description="Disordered" evidence="1">
    <location>
        <begin position="120"/>
        <end position="446"/>
    </location>
</feature>
<gene>
    <name evidence="3" type="ORF">TCAP_07568</name>
</gene>
<name>A0A2K3PSU0_9HYPO</name>
<comment type="caution">
    <text evidence="3">The sequence shown here is derived from an EMBL/GenBank/DDBJ whole genome shotgun (WGS) entry which is preliminary data.</text>
</comment>
<feature type="region of interest" description="Disordered" evidence="1">
    <location>
        <begin position="30"/>
        <end position="69"/>
    </location>
</feature>
<feature type="compositionally biased region" description="Polar residues" evidence="1">
    <location>
        <begin position="218"/>
        <end position="231"/>
    </location>
</feature>